<dbReference type="VEuPathDB" id="TrichDB:TRFO_17504"/>
<keyword evidence="2" id="KW-1185">Reference proteome</keyword>
<organism evidence="1 2">
    <name type="scientific">Tritrichomonas foetus</name>
    <dbReference type="NCBI Taxonomy" id="1144522"/>
    <lineage>
        <taxon>Eukaryota</taxon>
        <taxon>Metamonada</taxon>
        <taxon>Parabasalia</taxon>
        <taxon>Tritrichomonadida</taxon>
        <taxon>Tritrichomonadidae</taxon>
        <taxon>Tritrichomonas</taxon>
    </lineage>
</organism>
<dbReference type="Proteomes" id="UP000179807">
    <property type="component" value="Unassembled WGS sequence"/>
</dbReference>
<dbReference type="AlphaFoldDB" id="A0A1J4KT57"/>
<dbReference type="GeneID" id="94834332"/>
<sequence length="190" mass="22487">MSEDSLFVVISKNKLKPLRTFVWTREERIVLAMPVNYKTNKKFLSGYIMITYGGVYVFRQKLISNPIMKVRVSFFDIRRITVMDKKTIEVKMELGKFFIKSKEIKAIIHVIKLILNESTFNVPRLKLIKFISQDPTPQVEIHHRPENLFIKRTILLAHFYDQRGEMLNSVKYFEKYEDNPTSLITLGPHF</sequence>
<evidence type="ECO:0000313" key="1">
    <source>
        <dbReference type="EMBL" id="OHT12669.1"/>
    </source>
</evidence>
<dbReference type="RefSeq" id="XP_068365805.1">
    <property type="nucleotide sequence ID" value="XM_068499628.1"/>
</dbReference>
<gene>
    <name evidence="1" type="ORF">TRFO_17504</name>
</gene>
<reference evidence="1" key="1">
    <citation type="submission" date="2016-10" db="EMBL/GenBank/DDBJ databases">
        <authorList>
            <person name="Benchimol M."/>
            <person name="Almeida L.G."/>
            <person name="Vasconcelos A.T."/>
            <person name="Perreira-Neves A."/>
            <person name="Rosa I.A."/>
            <person name="Tasca T."/>
            <person name="Bogo M.R."/>
            <person name="de Souza W."/>
        </authorList>
    </citation>
    <scope>NUCLEOTIDE SEQUENCE [LARGE SCALE GENOMIC DNA]</scope>
    <source>
        <strain evidence="1">K</strain>
    </source>
</reference>
<evidence type="ECO:0000313" key="2">
    <source>
        <dbReference type="Proteomes" id="UP000179807"/>
    </source>
</evidence>
<dbReference type="EMBL" id="MLAK01000559">
    <property type="protein sequence ID" value="OHT12669.1"/>
    <property type="molecule type" value="Genomic_DNA"/>
</dbReference>
<comment type="caution">
    <text evidence="1">The sequence shown here is derived from an EMBL/GenBank/DDBJ whole genome shotgun (WGS) entry which is preliminary data.</text>
</comment>
<name>A0A1J4KT57_9EUKA</name>
<proteinExistence type="predicted"/>
<accession>A0A1J4KT57</accession>
<protein>
    <submittedName>
        <fullName evidence="1">Uncharacterized protein</fullName>
    </submittedName>
</protein>